<keyword evidence="12" id="KW-1185">Reference proteome</keyword>
<feature type="region of interest" description="Disordered" evidence="8">
    <location>
        <begin position="136"/>
        <end position="164"/>
    </location>
</feature>
<feature type="compositionally biased region" description="Acidic residues" evidence="8">
    <location>
        <begin position="12"/>
        <end position="21"/>
    </location>
</feature>
<evidence type="ECO:0000313" key="12">
    <source>
        <dbReference type="Proteomes" id="UP000799539"/>
    </source>
</evidence>
<evidence type="ECO:0000256" key="7">
    <source>
        <dbReference type="ARBA" id="ARBA00023136"/>
    </source>
</evidence>
<dbReference type="Pfam" id="PF03151">
    <property type="entry name" value="TPT"/>
    <property type="match status" value="1"/>
</dbReference>
<name>A0A6A6FIR4_9PEZI</name>
<dbReference type="AlphaFoldDB" id="A0A6A6FIR4"/>
<evidence type="ECO:0000256" key="8">
    <source>
        <dbReference type="SAM" id="MobiDB-lite"/>
    </source>
</evidence>
<protein>
    <recommendedName>
        <fullName evidence="10">Sugar phosphate transporter domain-containing protein</fullName>
    </recommendedName>
</protein>
<dbReference type="PANTHER" id="PTHR11132">
    <property type="entry name" value="SOLUTE CARRIER FAMILY 35"/>
    <property type="match status" value="1"/>
</dbReference>
<gene>
    <name evidence="11" type="ORF">CERZMDRAFT_25405</name>
</gene>
<comment type="function">
    <text evidence="1">Involved in the import of GDP-mannose from the cytoplasm into the Golgi lumen.</text>
</comment>
<dbReference type="GO" id="GO:0005789">
    <property type="term" value="C:endoplasmic reticulum membrane"/>
    <property type="evidence" value="ECO:0007669"/>
    <property type="project" value="UniProtKB-SubCell"/>
</dbReference>
<feature type="non-terminal residue" evidence="11">
    <location>
        <position position="416"/>
    </location>
</feature>
<dbReference type="Proteomes" id="UP000799539">
    <property type="component" value="Unassembled WGS sequence"/>
</dbReference>
<feature type="transmembrane region" description="Helical" evidence="9">
    <location>
        <begin position="95"/>
        <end position="120"/>
    </location>
</feature>
<feature type="transmembrane region" description="Helical" evidence="9">
    <location>
        <begin position="232"/>
        <end position="249"/>
    </location>
</feature>
<feature type="transmembrane region" description="Helical" evidence="9">
    <location>
        <begin position="63"/>
        <end position="83"/>
    </location>
</feature>
<evidence type="ECO:0000256" key="5">
    <source>
        <dbReference type="ARBA" id="ARBA00022692"/>
    </source>
</evidence>
<feature type="transmembrane region" description="Helical" evidence="9">
    <location>
        <begin position="330"/>
        <end position="353"/>
    </location>
</feature>
<feature type="transmembrane region" description="Helical" evidence="9">
    <location>
        <begin position="175"/>
        <end position="193"/>
    </location>
</feature>
<evidence type="ECO:0000259" key="10">
    <source>
        <dbReference type="Pfam" id="PF03151"/>
    </source>
</evidence>
<evidence type="ECO:0000256" key="2">
    <source>
        <dbReference type="ARBA" id="ARBA00004477"/>
    </source>
</evidence>
<proteinExistence type="inferred from homology"/>
<evidence type="ECO:0000256" key="1">
    <source>
        <dbReference type="ARBA" id="ARBA00003420"/>
    </source>
</evidence>
<evidence type="ECO:0000256" key="3">
    <source>
        <dbReference type="ARBA" id="ARBA00010425"/>
    </source>
</evidence>
<feature type="region of interest" description="Disordered" evidence="8">
    <location>
        <begin position="1"/>
        <end position="45"/>
    </location>
</feature>
<keyword evidence="7 9" id="KW-0472">Membrane</keyword>
<organism evidence="11 12">
    <name type="scientific">Cercospora zeae-maydis SCOH1-5</name>
    <dbReference type="NCBI Taxonomy" id="717836"/>
    <lineage>
        <taxon>Eukaryota</taxon>
        <taxon>Fungi</taxon>
        <taxon>Dikarya</taxon>
        <taxon>Ascomycota</taxon>
        <taxon>Pezizomycotina</taxon>
        <taxon>Dothideomycetes</taxon>
        <taxon>Dothideomycetidae</taxon>
        <taxon>Mycosphaerellales</taxon>
        <taxon>Mycosphaerellaceae</taxon>
        <taxon>Cercospora</taxon>
    </lineage>
</organism>
<sequence length="416" mass="46480">SSDEHLQSGNDGDYDSDDEETGLTQTERKQRRRRRRRRITRSHHSHLTAEEKGIAKAALIRRLLVNGILILLWYSFSISISIYNKWMFSAENLDFHFPLFTTSVHMLVQFTLASLVIIFLPQFRPGRDRNGNIMPANISSGEGQEQETHRYEQVGGENRQRQHQQNQPLMTKSFYLSRITPCGSATALDIGLGNFSLRFISLTFFTMCKSSVLAFVLLFAFIFRLEQPTMKLCLIILLMTVGVILMVSGEAAFNALGFILVMTASLCSGFRWSLTQILLLRNRATSNPFSSIFFLTPVMFFVLFILAVPIEGPRAVLAGLDDLTESKGIVVGVLLLLFPGCLAFMMVAAEFALLQRTSVVTLSVCGIFKEVLTISAASAVFGDELSPINVSGLIVTIASIAAYNWLKYSKMSREAK</sequence>
<feature type="non-terminal residue" evidence="11">
    <location>
        <position position="1"/>
    </location>
</feature>
<dbReference type="EMBL" id="ML992670">
    <property type="protein sequence ID" value="KAF2213359.1"/>
    <property type="molecule type" value="Genomic_DNA"/>
</dbReference>
<feature type="domain" description="Sugar phosphate transporter" evidence="10">
    <location>
        <begin position="67"/>
        <end position="404"/>
    </location>
</feature>
<dbReference type="OrthoDB" id="18894at2759"/>
<comment type="subunit">
    <text evidence="4">Homooligomer.</text>
</comment>
<feature type="transmembrane region" description="Helical" evidence="9">
    <location>
        <begin position="360"/>
        <end position="382"/>
    </location>
</feature>
<feature type="compositionally biased region" description="Basic residues" evidence="8">
    <location>
        <begin position="29"/>
        <end position="45"/>
    </location>
</feature>
<feature type="transmembrane region" description="Helical" evidence="9">
    <location>
        <begin position="388"/>
        <end position="406"/>
    </location>
</feature>
<evidence type="ECO:0000256" key="9">
    <source>
        <dbReference type="SAM" id="Phobius"/>
    </source>
</evidence>
<accession>A0A6A6FIR4</accession>
<keyword evidence="6 9" id="KW-1133">Transmembrane helix</keyword>
<feature type="transmembrane region" description="Helical" evidence="9">
    <location>
        <begin position="255"/>
        <end position="280"/>
    </location>
</feature>
<evidence type="ECO:0000313" key="11">
    <source>
        <dbReference type="EMBL" id="KAF2213359.1"/>
    </source>
</evidence>
<evidence type="ECO:0000256" key="6">
    <source>
        <dbReference type="ARBA" id="ARBA00022989"/>
    </source>
</evidence>
<dbReference type="InterPro" id="IPR050186">
    <property type="entry name" value="TPT_transporter"/>
</dbReference>
<comment type="similarity">
    <text evidence="3">Belongs to the TPT transporter family. SLC35D subfamily.</text>
</comment>
<feature type="transmembrane region" description="Helical" evidence="9">
    <location>
        <begin position="199"/>
        <end position="223"/>
    </location>
</feature>
<dbReference type="InterPro" id="IPR004853">
    <property type="entry name" value="Sugar_P_trans_dom"/>
</dbReference>
<reference evidence="11" key="1">
    <citation type="journal article" date="2020" name="Stud. Mycol.">
        <title>101 Dothideomycetes genomes: a test case for predicting lifestyles and emergence of pathogens.</title>
        <authorList>
            <person name="Haridas S."/>
            <person name="Albert R."/>
            <person name="Binder M."/>
            <person name="Bloem J."/>
            <person name="Labutti K."/>
            <person name="Salamov A."/>
            <person name="Andreopoulos B."/>
            <person name="Baker S."/>
            <person name="Barry K."/>
            <person name="Bills G."/>
            <person name="Bluhm B."/>
            <person name="Cannon C."/>
            <person name="Castanera R."/>
            <person name="Culley D."/>
            <person name="Daum C."/>
            <person name="Ezra D."/>
            <person name="Gonzalez J."/>
            <person name="Henrissat B."/>
            <person name="Kuo A."/>
            <person name="Liang C."/>
            <person name="Lipzen A."/>
            <person name="Lutzoni F."/>
            <person name="Magnuson J."/>
            <person name="Mondo S."/>
            <person name="Nolan M."/>
            <person name="Ohm R."/>
            <person name="Pangilinan J."/>
            <person name="Park H.-J."/>
            <person name="Ramirez L."/>
            <person name="Alfaro M."/>
            <person name="Sun H."/>
            <person name="Tritt A."/>
            <person name="Yoshinaga Y."/>
            <person name="Zwiers L.-H."/>
            <person name="Turgeon B."/>
            <person name="Goodwin S."/>
            <person name="Spatafora J."/>
            <person name="Crous P."/>
            <person name="Grigoriev I."/>
        </authorList>
    </citation>
    <scope>NUCLEOTIDE SEQUENCE</scope>
    <source>
        <strain evidence="11">SCOH1-5</strain>
    </source>
</reference>
<feature type="transmembrane region" description="Helical" evidence="9">
    <location>
        <begin position="292"/>
        <end position="310"/>
    </location>
</feature>
<evidence type="ECO:0000256" key="4">
    <source>
        <dbReference type="ARBA" id="ARBA00011182"/>
    </source>
</evidence>
<keyword evidence="5 9" id="KW-0812">Transmembrane</keyword>
<comment type="subcellular location">
    <subcellularLocation>
        <location evidence="2">Endoplasmic reticulum membrane</location>
        <topology evidence="2">Multi-pass membrane protein</topology>
    </subcellularLocation>
</comment>